<dbReference type="SUPFAM" id="SSF50939">
    <property type="entry name" value="Sialidases"/>
    <property type="match status" value="1"/>
</dbReference>
<keyword evidence="4" id="KW-1185">Reference proteome</keyword>
<organism evidence="3 4">
    <name type="scientific">Prosthecobacter dejongeii</name>
    <dbReference type="NCBI Taxonomy" id="48465"/>
    <lineage>
        <taxon>Bacteria</taxon>
        <taxon>Pseudomonadati</taxon>
        <taxon>Verrucomicrobiota</taxon>
        <taxon>Verrucomicrobiia</taxon>
        <taxon>Verrucomicrobiales</taxon>
        <taxon>Verrucomicrobiaceae</taxon>
        <taxon>Prosthecobacter</taxon>
    </lineage>
</organism>
<evidence type="ECO:0000313" key="3">
    <source>
        <dbReference type="EMBL" id="MBB5038994.1"/>
    </source>
</evidence>
<dbReference type="RefSeq" id="WP_184210305.1">
    <property type="nucleotide sequence ID" value="NZ_JACHIF010000006.1"/>
</dbReference>
<feature type="chain" id="PRO_5030692343" evidence="1">
    <location>
        <begin position="18"/>
        <end position="899"/>
    </location>
</feature>
<dbReference type="CDD" id="cd15482">
    <property type="entry name" value="Sialidase_non-viral"/>
    <property type="match status" value="1"/>
</dbReference>
<dbReference type="EMBL" id="JACHIF010000006">
    <property type="protein sequence ID" value="MBB5038994.1"/>
    <property type="molecule type" value="Genomic_DNA"/>
</dbReference>
<dbReference type="InterPro" id="IPR036278">
    <property type="entry name" value="Sialidase_sf"/>
</dbReference>
<dbReference type="PANTHER" id="PTHR43752:SF2">
    <property type="entry name" value="BNR_ASP-BOX REPEAT FAMILY PROTEIN"/>
    <property type="match status" value="1"/>
</dbReference>
<protein>
    <submittedName>
        <fullName evidence="3">Putative neuraminidase</fullName>
    </submittedName>
</protein>
<name>A0A7W7YMR7_9BACT</name>
<keyword evidence="1" id="KW-0732">Signal</keyword>
<reference evidence="3 4" key="1">
    <citation type="submission" date="2020-08" db="EMBL/GenBank/DDBJ databases">
        <title>Genomic Encyclopedia of Type Strains, Phase IV (KMG-IV): sequencing the most valuable type-strain genomes for metagenomic binning, comparative biology and taxonomic classification.</title>
        <authorList>
            <person name="Goeker M."/>
        </authorList>
    </citation>
    <scope>NUCLEOTIDE SEQUENCE [LARGE SCALE GENOMIC DNA]</scope>
    <source>
        <strain evidence="3 4">DSM 12251</strain>
    </source>
</reference>
<comment type="caution">
    <text evidence="3">The sequence shown here is derived from an EMBL/GenBank/DDBJ whole genome shotgun (WGS) entry which is preliminary data.</text>
</comment>
<dbReference type="Proteomes" id="UP000534294">
    <property type="component" value="Unassembled WGS sequence"/>
</dbReference>
<proteinExistence type="predicted"/>
<feature type="signal peptide" evidence="1">
    <location>
        <begin position="1"/>
        <end position="17"/>
    </location>
</feature>
<dbReference type="Pfam" id="PF13088">
    <property type="entry name" value="BNR_2"/>
    <property type="match status" value="1"/>
</dbReference>
<evidence type="ECO:0000259" key="2">
    <source>
        <dbReference type="Pfam" id="PF13088"/>
    </source>
</evidence>
<evidence type="ECO:0000313" key="4">
    <source>
        <dbReference type="Proteomes" id="UP000534294"/>
    </source>
</evidence>
<gene>
    <name evidence="3" type="ORF">HNQ64_003259</name>
</gene>
<dbReference type="InterPro" id="IPR011040">
    <property type="entry name" value="Sialidase"/>
</dbReference>
<dbReference type="InterPro" id="IPR023296">
    <property type="entry name" value="Glyco_hydro_beta-prop_sf"/>
</dbReference>
<sequence length="899" mass="100695">MKLCLTLLSWLTLSALAQNDASLPPSILDLPLKPVVINTDPGPEYSDEQRDYAMVIGMDRTPKGRIWAAWVAGGDSPRAYFVAASSDDEGKTWSKPRLVIDAPDAPTGVEVSVLVGNFWTDPTGRLWLFYDQSLSMFDGRAGLWAITCDNPDDDKPVWSEPRRIWHGMTLNKPTVLSNGEWLLPISLWTRDRIGVPELREKGYADLDEVRMANLFVSNDKGVTWTRRGGVMVPETDFDEHMVVELKDGRLWLLARTKQGISESFSSDQGRTWSEAKPSVIQNASARFFIRRLASGNLVLIKNGPLDKRIKGRSHMTAFISEDDGKTWKGGLILDERNGVSYPDGFQSPDGTINIIHDRERAKEREIIMHRVTEADILAGKLVTPNSQTKMLVSKARGAEIGQRLYNGIQLPSEWPPRNLDAKSYEPMPVPYLKAKPKIIPIDKGRQLFVDDFLIESTDLKRTFHQARKHEKNPVFKPETKYELDPVKIEGDEQAVCYLGHGGVFFDPKEDLYKMFYTAGWRGGLALATSKDLLQWTRPNIGTVGGNLLLPPGPEWAGGDNSVWLDVNAKDPMQRVKMMTDRRPLPAGHTLQTSPDGKVWSQGVATGKAGDYCSFFYNPFRKVWCYSIKQGGEHGRNRWYSENADFIKGADWSQSVFWCNADKLDAPDPKIGDAAQLYSLNATAYESLMLGEFYIHLGPDNKICENGKFPKITEIKLGFSRDGFHWDRPDRQPFIAATRQEGDWDRAYIHGTTGVCIVKEDEIWFPYTGYSGIAPNGKRGLYTGAAVGMAVLRRDGFASMDAGEKEGSLTTETVAFNGRHLRVNATTAKGELRVEVLNEKGEVIAPYSQENCIPLKADATQQTVAWKGADSLDAVRGLPLKFRFYLKQGSLYSFWTSQTP</sequence>
<dbReference type="Gene3D" id="2.120.10.10">
    <property type="match status" value="1"/>
</dbReference>
<dbReference type="SUPFAM" id="SSF75005">
    <property type="entry name" value="Arabinanase/levansucrase/invertase"/>
    <property type="match status" value="1"/>
</dbReference>
<dbReference type="PANTHER" id="PTHR43752">
    <property type="entry name" value="BNR/ASP-BOX REPEAT FAMILY PROTEIN"/>
    <property type="match status" value="1"/>
</dbReference>
<evidence type="ECO:0000256" key="1">
    <source>
        <dbReference type="SAM" id="SignalP"/>
    </source>
</evidence>
<feature type="domain" description="Sialidase" evidence="2">
    <location>
        <begin position="64"/>
        <end position="354"/>
    </location>
</feature>
<dbReference type="AlphaFoldDB" id="A0A7W7YMR7"/>
<accession>A0A7W7YMR7</accession>
<dbReference type="Gene3D" id="2.115.10.20">
    <property type="entry name" value="Glycosyl hydrolase domain, family 43"/>
    <property type="match status" value="1"/>
</dbReference>